<evidence type="ECO:0000259" key="1">
    <source>
        <dbReference type="Pfam" id="PF08378"/>
    </source>
</evidence>
<dbReference type="EMBL" id="WJNG01000007">
    <property type="protein sequence ID" value="MRH42806.1"/>
    <property type="molecule type" value="Genomic_DNA"/>
</dbReference>
<name>A0A6A8DE65_9BACI</name>
<feature type="domain" description="NERD" evidence="1">
    <location>
        <begin position="128"/>
        <end position="226"/>
    </location>
</feature>
<evidence type="ECO:0000313" key="2">
    <source>
        <dbReference type="EMBL" id="MRH42806.1"/>
    </source>
</evidence>
<proteinExistence type="predicted"/>
<organism evidence="2 3">
    <name type="scientific">Aquibacillus halophilus</name>
    <dbReference type="NCBI Taxonomy" id="930132"/>
    <lineage>
        <taxon>Bacteria</taxon>
        <taxon>Bacillati</taxon>
        <taxon>Bacillota</taxon>
        <taxon>Bacilli</taxon>
        <taxon>Bacillales</taxon>
        <taxon>Bacillaceae</taxon>
        <taxon>Aquibacillus</taxon>
    </lineage>
</organism>
<dbReference type="RefSeq" id="WP_338079323.1">
    <property type="nucleotide sequence ID" value="NZ_WJNG01000007.1"/>
</dbReference>
<dbReference type="Pfam" id="PF08378">
    <property type="entry name" value="NERD"/>
    <property type="match status" value="1"/>
</dbReference>
<comment type="caution">
    <text evidence="2">The sequence shown here is derived from an EMBL/GenBank/DDBJ whole genome shotgun (WGS) entry which is preliminary data.</text>
</comment>
<dbReference type="InterPro" id="IPR011528">
    <property type="entry name" value="NERD"/>
</dbReference>
<evidence type="ECO:0000313" key="3">
    <source>
        <dbReference type="Proteomes" id="UP000799092"/>
    </source>
</evidence>
<accession>A0A6A8DE65</accession>
<gene>
    <name evidence="2" type="ORF">GH741_08925</name>
</gene>
<protein>
    <submittedName>
        <fullName evidence="2">NERD domain-containing protein</fullName>
    </submittedName>
</protein>
<sequence>MAQLIKIQDYISRYQREIFHYPGQFIRLKKDNWNKLLNSWELEIEEQDSLSSSEEEESNFSMWKSFFKKREKIEEDDNEWDNNEIPTNKTALIQYFLDSLIPFQLNWASTTVSEMSFLDKEFHSDYTLKYFLQRFPDTYLLLYNPIFNLKNTTLETDLILISPLGIEIIRLVEYQSSITIVAGDDRTWFLEENNIRSRIISPMISLKRTEKVVKSILSKYEINFPIKKTILSRNNLIEYNTEPFNTQYIGSDQHEKWLTDKRNFVSPLKHLQLKVCDCLLKHCYTTSVRRPEWDEDKDVYQF</sequence>
<reference evidence="2" key="1">
    <citation type="submission" date="2019-11" db="EMBL/GenBank/DDBJ databases">
        <authorList>
            <person name="Li J."/>
        </authorList>
    </citation>
    <scope>NUCLEOTIDE SEQUENCE</scope>
    <source>
        <strain evidence="2">B6B</strain>
    </source>
</reference>
<keyword evidence="3" id="KW-1185">Reference proteome</keyword>
<dbReference type="AlphaFoldDB" id="A0A6A8DE65"/>
<dbReference type="Proteomes" id="UP000799092">
    <property type="component" value="Unassembled WGS sequence"/>
</dbReference>